<evidence type="ECO:0000313" key="23">
    <source>
        <dbReference type="Proteomes" id="UP000469125"/>
    </source>
</evidence>
<keyword evidence="23" id="KW-1185">Reference proteome</keyword>
<dbReference type="PROSITE" id="PS00101">
    <property type="entry name" value="HEXAPEP_TRANSFERASES"/>
    <property type="match status" value="1"/>
</dbReference>
<evidence type="ECO:0000256" key="6">
    <source>
        <dbReference type="ARBA" id="ARBA00022490"/>
    </source>
</evidence>
<comment type="pathway">
    <text evidence="2 20">Nucleotide-sugar biosynthesis; UDP-N-acetyl-alpha-D-glucosamine biosynthesis; N-acetyl-alpha-D-glucosamine 1-phosphate from alpha-D-glucosamine 6-phosphate (route II): step 2/2.</text>
</comment>
<feature type="binding site" evidence="20">
    <location>
        <position position="23"/>
    </location>
    <ligand>
        <name>UDP-N-acetyl-alpha-D-glucosamine</name>
        <dbReference type="ChEBI" id="CHEBI:57705"/>
    </ligand>
</feature>
<dbReference type="CDD" id="cd03353">
    <property type="entry name" value="LbH_GlmU_C"/>
    <property type="match status" value="1"/>
</dbReference>
<dbReference type="EC" id="2.3.1.157" evidence="20"/>
<evidence type="ECO:0000256" key="11">
    <source>
        <dbReference type="ARBA" id="ARBA00022842"/>
    </source>
</evidence>
<evidence type="ECO:0000256" key="7">
    <source>
        <dbReference type="ARBA" id="ARBA00022679"/>
    </source>
</evidence>
<reference evidence="22 23" key="1">
    <citation type="submission" date="2019-11" db="EMBL/GenBank/DDBJ databases">
        <authorList>
            <person name="Li X."/>
        </authorList>
    </citation>
    <scope>NUCLEOTIDE SEQUENCE [LARGE SCALE GENOMIC DNA]</scope>
    <source>
        <strain evidence="22 23">L9</strain>
    </source>
</reference>
<name>A0A6N8FII4_9BACI</name>
<dbReference type="UniPathway" id="UPA00973"/>
<keyword evidence="8 20" id="KW-0548">Nucleotidyltransferase</keyword>
<feature type="binding site" evidence="20">
    <location>
        <position position="155"/>
    </location>
    <ligand>
        <name>UDP-N-acetyl-alpha-D-glucosamine</name>
        <dbReference type="ChEBI" id="CHEBI:57705"/>
    </ligand>
</feature>
<feature type="binding site" evidence="20">
    <location>
        <position position="440"/>
    </location>
    <ligand>
        <name>acetyl-CoA</name>
        <dbReference type="ChEBI" id="CHEBI:57288"/>
    </ligand>
</feature>
<keyword evidence="11 20" id="KW-0460">Magnesium</keyword>
<feature type="binding site" evidence="20">
    <location>
        <position position="366"/>
    </location>
    <ligand>
        <name>UDP-N-acetyl-alpha-D-glucosamine</name>
        <dbReference type="ChEBI" id="CHEBI:57705"/>
    </ligand>
</feature>
<comment type="cofactor">
    <cofactor evidence="20">
        <name>Mg(2+)</name>
        <dbReference type="ChEBI" id="CHEBI:18420"/>
    </cofactor>
    <text evidence="20">Binds 1 Mg(2+) ion per subunit.</text>
</comment>
<feature type="binding site" evidence="20">
    <location>
        <position position="228"/>
    </location>
    <ligand>
        <name>UDP-N-acetyl-alpha-D-glucosamine</name>
        <dbReference type="ChEBI" id="CHEBI:57705"/>
    </ligand>
</feature>
<keyword evidence="14 20" id="KW-0511">Multifunctional enzyme</keyword>
<dbReference type="PANTHER" id="PTHR43584">
    <property type="entry name" value="NUCLEOTIDYL TRANSFERASE"/>
    <property type="match status" value="1"/>
</dbReference>
<keyword evidence="12 20" id="KW-0133">Cell shape</keyword>
<feature type="binding site" evidence="20">
    <location>
        <begin position="9"/>
        <end position="12"/>
    </location>
    <ligand>
        <name>UDP-N-acetyl-alpha-D-glucosamine</name>
        <dbReference type="ChEBI" id="CHEBI:57705"/>
    </ligand>
</feature>
<comment type="subunit">
    <text evidence="20">Homotrimer.</text>
</comment>
<dbReference type="GO" id="GO:0016020">
    <property type="term" value="C:membrane"/>
    <property type="evidence" value="ECO:0007669"/>
    <property type="project" value="GOC"/>
</dbReference>
<comment type="caution">
    <text evidence="20">Lacks conserved residue(s) required for the propagation of feature annotation.</text>
</comment>
<comment type="pathway">
    <text evidence="3 20">Nucleotide-sugar biosynthesis; UDP-N-acetyl-alpha-D-glucosamine biosynthesis; UDP-N-acetyl-alpha-D-glucosamine from N-acetyl-alpha-D-glucosamine 1-phosphate: step 1/1.</text>
</comment>
<comment type="catalytic activity">
    <reaction evidence="17 20">
        <text>alpha-D-glucosamine 1-phosphate + acetyl-CoA = N-acetyl-alpha-D-glucosamine 1-phosphate + CoA + H(+)</text>
        <dbReference type="Rhea" id="RHEA:13725"/>
        <dbReference type="ChEBI" id="CHEBI:15378"/>
        <dbReference type="ChEBI" id="CHEBI:57287"/>
        <dbReference type="ChEBI" id="CHEBI:57288"/>
        <dbReference type="ChEBI" id="CHEBI:57776"/>
        <dbReference type="ChEBI" id="CHEBI:58516"/>
        <dbReference type="EC" id="2.3.1.157"/>
    </reaction>
</comment>
<comment type="caution">
    <text evidence="22">The sequence shown here is derived from an EMBL/GenBank/DDBJ whole genome shotgun (WGS) entry which is preliminary data.</text>
</comment>
<feature type="binding site" evidence="20">
    <location>
        <position position="351"/>
    </location>
    <ligand>
        <name>UDP-N-acetyl-alpha-D-glucosamine</name>
        <dbReference type="ChEBI" id="CHEBI:57705"/>
    </ligand>
</feature>
<protein>
    <recommendedName>
        <fullName evidence="20">Bifunctional protein GlmU</fullName>
    </recommendedName>
    <domain>
        <recommendedName>
            <fullName evidence="20">UDP-N-acetylglucosamine pyrophosphorylase</fullName>
            <ecNumber evidence="20">2.7.7.23</ecNumber>
        </recommendedName>
        <alternativeName>
            <fullName evidence="20">N-acetylglucosamine-1-phosphate uridyltransferase</fullName>
        </alternativeName>
    </domain>
    <domain>
        <recommendedName>
            <fullName evidence="20">Glucosamine-1-phosphate N-acetyltransferase</fullName>
            <ecNumber evidence="20">2.3.1.157</ecNumber>
        </recommendedName>
    </domain>
</protein>
<dbReference type="Pfam" id="PF00132">
    <property type="entry name" value="Hexapep"/>
    <property type="match status" value="2"/>
</dbReference>
<feature type="binding site" evidence="20">
    <location>
        <position position="333"/>
    </location>
    <ligand>
        <name>UDP-N-acetyl-alpha-D-glucosamine</name>
        <dbReference type="ChEBI" id="CHEBI:57705"/>
    </ligand>
</feature>
<dbReference type="InterPro" id="IPR005835">
    <property type="entry name" value="NTP_transferase_dom"/>
</dbReference>
<dbReference type="Gene3D" id="2.160.10.10">
    <property type="entry name" value="Hexapeptide repeat proteins"/>
    <property type="match status" value="1"/>
</dbReference>
<dbReference type="SUPFAM" id="SSF51161">
    <property type="entry name" value="Trimeric LpxA-like enzymes"/>
    <property type="match status" value="1"/>
</dbReference>
<feature type="binding site" evidence="20">
    <location>
        <position position="73"/>
    </location>
    <ligand>
        <name>UDP-N-acetyl-alpha-D-glucosamine</name>
        <dbReference type="ChEBI" id="CHEBI:57705"/>
    </ligand>
</feature>
<evidence type="ECO:0000256" key="2">
    <source>
        <dbReference type="ARBA" id="ARBA00005166"/>
    </source>
</evidence>
<dbReference type="GO" id="GO:0006048">
    <property type="term" value="P:UDP-N-acetylglucosamine biosynthetic process"/>
    <property type="evidence" value="ECO:0007669"/>
    <property type="project" value="UniProtKB-UniPathway"/>
</dbReference>
<evidence type="ECO:0000256" key="9">
    <source>
        <dbReference type="ARBA" id="ARBA00022723"/>
    </source>
</evidence>
<keyword evidence="16 20" id="KW-0961">Cell wall biogenesis/degradation</keyword>
<feature type="active site" description="Proton acceptor" evidence="20">
    <location>
        <position position="363"/>
    </location>
</feature>
<dbReference type="NCBIfam" id="TIGR01173">
    <property type="entry name" value="glmU"/>
    <property type="match status" value="1"/>
</dbReference>
<dbReference type="InterPro" id="IPR011004">
    <property type="entry name" value="Trimer_LpxA-like_sf"/>
</dbReference>
<dbReference type="GO" id="GO:0003977">
    <property type="term" value="F:UDP-N-acetylglucosamine diphosphorylase activity"/>
    <property type="evidence" value="ECO:0007669"/>
    <property type="project" value="UniProtKB-UniRule"/>
</dbReference>
<feature type="region of interest" description="N-acetyltransferase" evidence="20">
    <location>
        <begin position="252"/>
        <end position="459"/>
    </location>
</feature>
<dbReference type="GO" id="GO:0019134">
    <property type="term" value="F:glucosamine-1-phosphate N-acetyltransferase activity"/>
    <property type="evidence" value="ECO:0007669"/>
    <property type="project" value="UniProtKB-UniRule"/>
</dbReference>
<feature type="region of interest" description="Pyrophosphorylase" evidence="20">
    <location>
        <begin position="1"/>
        <end position="230"/>
    </location>
</feature>
<comment type="similarity">
    <text evidence="4 20">In the C-terminal section; belongs to the transferase hexapeptide repeat family.</text>
</comment>
<evidence type="ECO:0000256" key="16">
    <source>
        <dbReference type="ARBA" id="ARBA00023316"/>
    </source>
</evidence>
<evidence type="ECO:0000256" key="4">
    <source>
        <dbReference type="ARBA" id="ARBA00007707"/>
    </source>
</evidence>
<dbReference type="InterPro" id="IPR001451">
    <property type="entry name" value="Hexapep"/>
</dbReference>
<dbReference type="AlphaFoldDB" id="A0A6N8FII4"/>
<dbReference type="InterPro" id="IPR005882">
    <property type="entry name" value="Bifunctional_GlmU"/>
</dbReference>
<evidence type="ECO:0000256" key="13">
    <source>
        <dbReference type="ARBA" id="ARBA00022984"/>
    </source>
</evidence>
<dbReference type="EMBL" id="WOCA01000004">
    <property type="protein sequence ID" value="MUK88074.1"/>
    <property type="molecule type" value="Genomic_DNA"/>
</dbReference>
<dbReference type="CDD" id="cd02540">
    <property type="entry name" value="GT2_GlmU_N_bac"/>
    <property type="match status" value="1"/>
</dbReference>
<feature type="domain" description="Nucleotidyl transferase" evidence="21">
    <location>
        <begin position="6"/>
        <end position="216"/>
    </location>
</feature>
<feature type="binding site" evidence="20">
    <location>
        <begin position="386"/>
        <end position="387"/>
    </location>
    <ligand>
        <name>acetyl-CoA</name>
        <dbReference type="ChEBI" id="CHEBI:57288"/>
    </ligand>
</feature>
<dbReference type="Pfam" id="PF00483">
    <property type="entry name" value="NTP_transferase"/>
    <property type="match status" value="1"/>
</dbReference>
<evidence type="ECO:0000256" key="8">
    <source>
        <dbReference type="ARBA" id="ARBA00022695"/>
    </source>
</evidence>
<dbReference type="Gene3D" id="3.90.550.10">
    <property type="entry name" value="Spore Coat Polysaccharide Biosynthesis Protein SpsA, Chain A"/>
    <property type="match status" value="1"/>
</dbReference>
<feature type="binding site" evidence="20">
    <location>
        <begin position="78"/>
        <end position="79"/>
    </location>
    <ligand>
        <name>UDP-N-acetyl-alpha-D-glucosamine</name>
        <dbReference type="ChEBI" id="CHEBI:57705"/>
    </ligand>
</feature>
<dbReference type="InterPro" id="IPR029044">
    <property type="entry name" value="Nucleotide-diphossugar_trans"/>
</dbReference>
<dbReference type="InterPro" id="IPR050065">
    <property type="entry name" value="GlmU-like"/>
</dbReference>
<comment type="pathway">
    <text evidence="20">Bacterial outer membrane biogenesis; LPS lipid A biosynthesis.</text>
</comment>
<sequence length="459" mass="50033">MAKRYAIILAAGQGTRMKSKLYKVLHPVLGKPMVQHVLDQVKAVNLDEVVTVVGHGADLVKEHLGKESQFVLQAEQLGTGHAVIQAEQLLKDKEGTTIVVCGDTPLITDQTYLDLFEHHEKNKSKATILTAKAPDPTGYGRVIRNENNEVERIVEHKDANENELRVAEINTGTYCFDNKALFEALQEVSNDNAQGEYYLTDIIEILKNKSAKVGAYVTPKFEETLGVNDRVALAQAEKTMKRRINEDHMRNGVTIIDPDHTYIHPDVVIEQDVVIHPGSVITGKSIIKTDAEIGPNTEIANCEVGEATVIKQSVATDSKIGDRVKIGPFAHIRPEANIGNEAKIGNFVEIKKSTLGDKSKVSHLSYIGDAQVGSNVNVGCGTITVNYDGKNKYLTTIEDDAFIGCNSNLIAPVTIGKGSYVAAGSTITKNVPGESLSIARAKQTNKEGYAARIKNRKKD</sequence>
<evidence type="ECO:0000256" key="10">
    <source>
        <dbReference type="ARBA" id="ARBA00022737"/>
    </source>
</evidence>
<gene>
    <name evidence="20 22" type="primary">glmU</name>
    <name evidence="22" type="ORF">GMD78_06645</name>
</gene>
<dbReference type="UniPathway" id="UPA00113">
    <property type="reaction ID" value="UER00532"/>
</dbReference>
<keyword evidence="13 20" id="KW-0573">Peptidoglycan synthesis</keyword>
<dbReference type="GO" id="GO:0005737">
    <property type="term" value="C:cytoplasm"/>
    <property type="evidence" value="ECO:0007669"/>
    <property type="project" value="UniProtKB-SubCell"/>
</dbReference>
<comment type="catalytic activity">
    <reaction evidence="18 20">
        <text>N-acetyl-alpha-D-glucosamine 1-phosphate + UTP + H(+) = UDP-N-acetyl-alpha-D-glucosamine + diphosphate</text>
        <dbReference type="Rhea" id="RHEA:13509"/>
        <dbReference type="ChEBI" id="CHEBI:15378"/>
        <dbReference type="ChEBI" id="CHEBI:33019"/>
        <dbReference type="ChEBI" id="CHEBI:46398"/>
        <dbReference type="ChEBI" id="CHEBI:57705"/>
        <dbReference type="ChEBI" id="CHEBI:57776"/>
        <dbReference type="EC" id="2.7.7.23"/>
    </reaction>
</comment>
<dbReference type="InterPro" id="IPR038009">
    <property type="entry name" value="GlmU_C_LbH"/>
</dbReference>
<evidence type="ECO:0000259" key="21">
    <source>
        <dbReference type="Pfam" id="PF00483"/>
    </source>
</evidence>
<evidence type="ECO:0000256" key="19">
    <source>
        <dbReference type="ARBA" id="ARBA00049628"/>
    </source>
</evidence>
<dbReference type="SUPFAM" id="SSF53448">
    <property type="entry name" value="Nucleotide-diphospho-sugar transferases"/>
    <property type="match status" value="1"/>
</dbReference>
<evidence type="ECO:0000256" key="18">
    <source>
        <dbReference type="ARBA" id="ARBA00048493"/>
    </source>
</evidence>
<keyword evidence="15 20" id="KW-0012">Acyltransferase</keyword>
<organism evidence="22 23">
    <name type="scientific">Ornithinibacillus caprae</name>
    <dbReference type="NCBI Taxonomy" id="2678566"/>
    <lineage>
        <taxon>Bacteria</taxon>
        <taxon>Bacillati</taxon>
        <taxon>Bacillota</taxon>
        <taxon>Bacilli</taxon>
        <taxon>Bacillales</taxon>
        <taxon>Bacillaceae</taxon>
        <taxon>Ornithinibacillus</taxon>
    </lineage>
</organism>
<evidence type="ECO:0000256" key="20">
    <source>
        <dbReference type="HAMAP-Rule" id="MF_01631"/>
    </source>
</evidence>
<comment type="similarity">
    <text evidence="5 20">In the N-terminal section; belongs to the N-acetylglucosamine-1-phosphate uridyltransferase family.</text>
</comment>
<comment type="subcellular location">
    <subcellularLocation>
        <location evidence="1 20">Cytoplasm</location>
    </subcellularLocation>
</comment>
<dbReference type="RefSeq" id="WP_155668073.1">
    <property type="nucleotide sequence ID" value="NZ_WOCA01000004.1"/>
</dbReference>
<evidence type="ECO:0000256" key="3">
    <source>
        <dbReference type="ARBA" id="ARBA00005208"/>
    </source>
</evidence>
<feature type="binding site" evidence="20">
    <location>
        <position position="170"/>
    </location>
    <ligand>
        <name>UDP-N-acetyl-alpha-D-glucosamine</name>
        <dbReference type="ChEBI" id="CHEBI:57705"/>
    </ligand>
</feature>
<dbReference type="InterPro" id="IPR018357">
    <property type="entry name" value="Hexapep_transf_CS"/>
</dbReference>
<evidence type="ECO:0000256" key="12">
    <source>
        <dbReference type="ARBA" id="ARBA00022960"/>
    </source>
</evidence>
<dbReference type="HAMAP" id="MF_01631">
    <property type="entry name" value="GlmU"/>
    <property type="match status" value="1"/>
</dbReference>
<dbReference type="PANTHER" id="PTHR43584:SF3">
    <property type="entry name" value="BIFUNCTIONAL PROTEIN GLMU"/>
    <property type="match status" value="1"/>
</dbReference>
<feature type="binding site" evidence="20">
    <location>
        <position position="103"/>
    </location>
    <ligand>
        <name>Mg(2+)</name>
        <dbReference type="ChEBI" id="CHEBI:18420"/>
    </ligand>
</feature>
<accession>A0A6N8FII4</accession>
<evidence type="ECO:0000313" key="22">
    <source>
        <dbReference type="EMBL" id="MUK88074.1"/>
    </source>
</evidence>
<dbReference type="NCBIfam" id="NF010934">
    <property type="entry name" value="PRK14354.1"/>
    <property type="match status" value="1"/>
</dbReference>
<evidence type="ECO:0000256" key="15">
    <source>
        <dbReference type="ARBA" id="ARBA00023315"/>
    </source>
</evidence>
<evidence type="ECO:0000256" key="14">
    <source>
        <dbReference type="ARBA" id="ARBA00023268"/>
    </source>
</evidence>
<feature type="binding site" evidence="20">
    <location>
        <position position="228"/>
    </location>
    <ligand>
        <name>Mg(2+)</name>
        <dbReference type="ChEBI" id="CHEBI:18420"/>
    </ligand>
</feature>
<dbReference type="GO" id="GO:0009252">
    <property type="term" value="P:peptidoglycan biosynthetic process"/>
    <property type="evidence" value="ECO:0007669"/>
    <property type="project" value="UniProtKB-UniRule"/>
</dbReference>
<dbReference type="GO" id="GO:0008360">
    <property type="term" value="P:regulation of cell shape"/>
    <property type="evidence" value="ECO:0007669"/>
    <property type="project" value="UniProtKB-KW"/>
</dbReference>
<keyword evidence="6 20" id="KW-0963">Cytoplasm</keyword>
<dbReference type="EC" id="2.7.7.23" evidence="20"/>
<feature type="binding site" evidence="20">
    <location>
        <position position="140"/>
    </location>
    <ligand>
        <name>UDP-N-acetyl-alpha-D-glucosamine</name>
        <dbReference type="ChEBI" id="CHEBI:57705"/>
    </ligand>
</feature>
<feature type="binding site" evidence="20">
    <location>
        <position position="377"/>
    </location>
    <ligand>
        <name>UDP-N-acetyl-alpha-D-glucosamine</name>
        <dbReference type="ChEBI" id="CHEBI:57705"/>
    </ligand>
</feature>
<evidence type="ECO:0000256" key="1">
    <source>
        <dbReference type="ARBA" id="ARBA00004496"/>
    </source>
</evidence>
<comment type="function">
    <text evidence="19 20">Catalyzes the last two sequential reactions in the de novo biosynthetic pathway for UDP-N-acetylglucosamine (UDP-GlcNAc). The C-terminal domain catalyzes the transfer of acetyl group from acetyl coenzyme A to glucosamine-1-phosphate (GlcN-1-P) to produce N-acetylglucosamine-1-phosphate (GlcNAc-1-P), which is converted into UDP-GlcNAc by the transfer of uridine 5-monophosphate (from uridine 5-triphosphate), a reaction catalyzed by the N-terminal domain.</text>
</comment>
<feature type="binding site" evidence="20">
    <location>
        <position position="423"/>
    </location>
    <ligand>
        <name>acetyl-CoA</name>
        <dbReference type="ChEBI" id="CHEBI:57288"/>
    </ligand>
</feature>
<dbReference type="GO" id="GO:0000287">
    <property type="term" value="F:magnesium ion binding"/>
    <property type="evidence" value="ECO:0007669"/>
    <property type="project" value="UniProtKB-UniRule"/>
</dbReference>
<dbReference type="GO" id="GO:0071555">
    <property type="term" value="P:cell wall organization"/>
    <property type="evidence" value="ECO:0007669"/>
    <property type="project" value="UniProtKB-KW"/>
</dbReference>
<dbReference type="Proteomes" id="UP000469125">
    <property type="component" value="Unassembled WGS sequence"/>
</dbReference>
<evidence type="ECO:0000256" key="17">
    <source>
        <dbReference type="ARBA" id="ARBA00048247"/>
    </source>
</evidence>
<keyword evidence="10 20" id="KW-0677">Repeat</keyword>
<dbReference type="GO" id="GO:0000902">
    <property type="term" value="P:cell morphogenesis"/>
    <property type="evidence" value="ECO:0007669"/>
    <property type="project" value="UniProtKB-UniRule"/>
</dbReference>
<keyword evidence="7 20" id="KW-0808">Transferase</keyword>
<keyword evidence="9 20" id="KW-0479">Metal-binding</keyword>
<feature type="region of interest" description="Linker" evidence="20">
    <location>
        <begin position="231"/>
        <end position="251"/>
    </location>
</feature>
<dbReference type="GO" id="GO:0009245">
    <property type="term" value="P:lipid A biosynthetic process"/>
    <property type="evidence" value="ECO:0007669"/>
    <property type="project" value="UniProtKB-UniRule"/>
</dbReference>
<evidence type="ECO:0000256" key="5">
    <source>
        <dbReference type="ARBA" id="ARBA00007947"/>
    </source>
</evidence>
<proteinExistence type="inferred from homology"/>